<organism evidence="1 2">
    <name type="scientific">Fragilariopsis cylindrus CCMP1102</name>
    <dbReference type="NCBI Taxonomy" id="635003"/>
    <lineage>
        <taxon>Eukaryota</taxon>
        <taxon>Sar</taxon>
        <taxon>Stramenopiles</taxon>
        <taxon>Ochrophyta</taxon>
        <taxon>Bacillariophyta</taxon>
        <taxon>Bacillariophyceae</taxon>
        <taxon>Bacillariophycidae</taxon>
        <taxon>Bacillariales</taxon>
        <taxon>Bacillariaceae</taxon>
        <taxon>Fragilariopsis</taxon>
    </lineage>
</organism>
<accession>A0A1E7FH18</accession>
<dbReference type="AlphaFoldDB" id="A0A1E7FH18"/>
<protein>
    <submittedName>
        <fullName evidence="1">Uncharacterized protein</fullName>
    </submittedName>
</protein>
<evidence type="ECO:0000313" key="1">
    <source>
        <dbReference type="EMBL" id="OEU17456.1"/>
    </source>
</evidence>
<proteinExistence type="predicted"/>
<dbReference type="Proteomes" id="UP000095751">
    <property type="component" value="Unassembled WGS sequence"/>
</dbReference>
<dbReference type="SUPFAM" id="SSF53335">
    <property type="entry name" value="S-adenosyl-L-methionine-dependent methyltransferases"/>
    <property type="match status" value="1"/>
</dbReference>
<name>A0A1E7FH18_9STRA</name>
<dbReference type="InterPro" id="IPR029063">
    <property type="entry name" value="SAM-dependent_MTases_sf"/>
</dbReference>
<dbReference type="InParanoid" id="A0A1E7FH18"/>
<dbReference type="EMBL" id="KV784357">
    <property type="protein sequence ID" value="OEU17456.1"/>
    <property type="molecule type" value="Genomic_DNA"/>
</dbReference>
<reference evidence="1 2" key="1">
    <citation type="submission" date="2016-09" db="EMBL/GenBank/DDBJ databases">
        <title>Extensive genetic diversity and differential bi-allelic expression allows diatom success in the polar Southern Ocean.</title>
        <authorList>
            <consortium name="DOE Joint Genome Institute"/>
            <person name="Mock T."/>
            <person name="Otillar R.P."/>
            <person name="Strauss J."/>
            <person name="Dupont C."/>
            <person name="Frickenhaus S."/>
            <person name="Maumus F."/>
            <person name="Mcmullan M."/>
            <person name="Sanges R."/>
            <person name="Schmutz J."/>
            <person name="Toseland A."/>
            <person name="Valas R."/>
            <person name="Veluchamy A."/>
            <person name="Ward B.J."/>
            <person name="Allen A."/>
            <person name="Barry K."/>
            <person name="Falciatore A."/>
            <person name="Ferrante M."/>
            <person name="Fortunato A.E."/>
            <person name="Gloeckner G."/>
            <person name="Gruber A."/>
            <person name="Hipkin R."/>
            <person name="Janech M."/>
            <person name="Kroth P."/>
            <person name="Leese F."/>
            <person name="Lindquist E."/>
            <person name="Lyon B.R."/>
            <person name="Martin J."/>
            <person name="Mayer C."/>
            <person name="Parker M."/>
            <person name="Quesneville H."/>
            <person name="Raymond J."/>
            <person name="Uhlig C."/>
            <person name="Valentin K.U."/>
            <person name="Worden A.Z."/>
            <person name="Armbrust E.V."/>
            <person name="Bowler C."/>
            <person name="Green B."/>
            <person name="Moulton V."/>
            <person name="Van Oosterhout C."/>
            <person name="Grigoriev I."/>
        </authorList>
    </citation>
    <scope>NUCLEOTIDE SEQUENCE [LARGE SCALE GENOMIC DNA]</scope>
    <source>
        <strain evidence="1 2">CCMP1102</strain>
    </source>
</reference>
<keyword evidence="2" id="KW-1185">Reference proteome</keyword>
<dbReference type="InterPro" id="IPR019410">
    <property type="entry name" value="Methyltransf_16"/>
</dbReference>
<sequence length="292" mass="32435">MTRSDVDDDDERLKEEDPFWEIALDHNKYESRGRQVYCFDHDDTVPLQGKITKYQLPNSSVSLELAPIATEDGIWAPVGADAWYASALLTVLIMREVSLRKEDTDEDADRIFSRRIVATSSNRNSNNIRVLELGSGAVGLSGIAFAAALAQQETRFPCWTVTLTDNDKTLLKQLEKNVLSNMSNIIPSSDVVIGSELAYTEETANALVKIILKLLLRNPNVQILIVQVTDRYGWSEIVIPVLESQKKNHIKIEKIPLTCDVHEQASKMIQMGGVGGVGDRFAFGAVCISNAR</sequence>
<evidence type="ECO:0000313" key="2">
    <source>
        <dbReference type="Proteomes" id="UP000095751"/>
    </source>
</evidence>
<dbReference type="KEGG" id="fcy:FRACYDRAFT_237874"/>
<gene>
    <name evidence="1" type="ORF">FRACYDRAFT_237874</name>
</gene>
<dbReference type="OrthoDB" id="47008at2759"/>
<dbReference type="Pfam" id="PF10294">
    <property type="entry name" value="Methyltransf_16"/>
    <property type="match status" value="1"/>
</dbReference>
<dbReference type="Gene3D" id="3.40.50.150">
    <property type="entry name" value="Vaccinia Virus protein VP39"/>
    <property type="match status" value="1"/>
</dbReference>
<dbReference type="PANTHER" id="PTHR14614">
    <property type="entry name" value="HEPATOCELLULAR CARCINOMA-ASSOCIATED ANTIGEN"/>
    <property type="match status" value="1"/>
</dbReference>